<feature type="transmembrane region" description="Helical" evidence="11">
    <location>
        <begin position="251"/>
        <end position="273"/>
    </location>
</feature>
<accession>A0ABD5X6D4</accession>
<feature type="transmembrane region" description="Helical" evidence="11">
    <location>
        <begin position="423"/>
        <end position="447"/>
    </location>
</feature>
<organism evidence="12 13">
    <name type="scientific">Halovenus rubra</name>
    <dbReference type="NCBI Taxonomy" id="869890"/>
    <lineage>
        <taxon>Archaea</taxon>
        <taxon>Methanobacteriati</taxon>
        <taxon>Methanobacteriota</taxon>
        <taxon>Stenosarchaea group</taxon>
        <taxon>Halobacteria</taxon>
        <taxon>Halobacteriales</taxon>
        <taxon>Haloarculaceae</taxon>
        <taxon>Halovenus</taxon>
    </lineage>
</organism>
<evidence type="ECO:0000256" key="7">
    <source>
        <dbReference type="ARBA" id="ARBA00023065"/>
    </source>
</evidence>
<evidence type="ECO:0000256" key="1">
    <source>
        <dbReference type="ARBA" id="ARBA00004651"/>
    </source>
</evidence>
<dbReference type="GO" id="GO:0006811">
    <property type="term" value="P:monoatomic ion transport"/>
    <property type="evidence" value="ECO:0007669"/>
    <property type="project" value="UniProtKB-KW"/>
</dbReference>
<evidence type="ECO:0000256" key="11">
    <source>
        <dbReference type="SAM" id="Phobius"/>
    </source>
</evidence>
<proteinExistence type="predicted"/>
<evidence type="ECO:0000256" key="3">
    <source>
        <dbReference type="ARBA" id="ARBA00022449"/>
    </source>
</evidence>
<keyword evidence="3" id="KW-0050">Antiport</keyword>
<feature type="transmembrane region" description="Helical" evidence="11">
    <location>
        <begin position="83"/>
        <end position="106"/>
    </location>
</feature>
<dbReference type="InterPro" id="IPR048279">
    <property type="entry name" value="MdtK-like"/>
</dbReference>
<comment type="caution">
    <text evidence="12">The sequence shown here is derived from an EMBL/GenBank/DDBJ whole genome shotgun (WGS) entry which is preliminary data.</text>
</comment>
<dbReference type="GO" id="GO:0005886">
    <property type="term" value="C:plasma membrane"/>
    <property type="evidence" value="ECO:0007669"/>
    <property type="project" value="UniProtKB-SubCell"/>
</dbReference>
<dbReference type="PANTHER" id="PTHR43298">
    <property type="entry name" value="MULTIDRUG RESISTANCE PROTEIN NORM-RELATED"/>
    <property type="match status" value="1"/>
</dbReference>
<feature type="transmembrane region" description="Helical" evidence="11">
    <location>
        <begin position="191"/>
        <end position="212"/>
    </location>
</feature>
<keyword evidence="7" id="KW-0406">Ion transport</keyword>
<evidence type="ECO:0000313" key="12">
    <source>
        <dbReference type="EMBL" id="MFC7124518.1"/>
    </source>
</evidence>
<feature type="transmembrane region" description="Helical" evidence="11">
    <location>
        <begin position="395"/>
        <end position="416"/>
    </location>
</feature>
<keyword evidence="6 11" id="KW-1133">Transmembrane helix</keyword>
<dbReference type="PIRSF" id="PIRSF006603">
    <property type="entry name" value="DinF"/>
    <property type="match status" value="1"/>
</dbReference>
<evidence type="ECO:0000256" key="6">
    <source>
        <dbReference type="ARBA" id="ARBA00022989"/>
    </source>
</evidence>
<evidence type="ECO:0000256" key="10">
    <source>
        <dbReference type="SAM" id="MobiDB-lite"/>
    </source>
</evidence>
<evidence type="ECO:0000313" key="13">
    <source>
        <dbReference type="Proteomes" id="UP001596414"/>
    </source>
</evidence>
<keyword evidence="4" id="KW-1003">Cell membrane</keyword>
<reference evidence="12 13" key="1">
    <citation type="journal article" date="2014" name="Int. J. Syst. Evol. Microbiol.">
        <title>Complete genome sequence of Corynebacterium casei LMG S-19264T (=DSM 44701T), isolated from a smear-ripened cheese.</title>
        <authorList>
            <consortium name="US DOE Joint Genome Institute (JGI-PGF)"/>
            <person name="Walter F."/>
            <person name="Albersmeier A."/>
            <person name="Kalinowski J."/>
            <person name="Ruckert C."/>
        </authorList>
    </citation>
    <scope>NUCLEOTIDE SEQUENCE [LARGE SCALE GENOMIC DNA]</scope>
    <source>
        <strain evidence="12 13">CGMCC 4.7215</strain>
    </source>
</reference>
<keyword evidence="8 11" id="KW-0472">Membrane</keyword>
<feature type="transmembrane region" description="Helical" evidence="11">
    <location>
        <begin position="353"/>
        <end position="375"/>
    </location>
</feature>
<dbReference type="Proteomes" id="UP001596414">
    <property type="component" value="Unassembled WGS sequence"/>
</dbReference>
<dbReference type="NCBIfam" id="TIGR00797">
    <property type="entry name" value="matE"/>
    <property type="match status" value="1"/>
</dbReference>
<feature type="region of interest" description="Disordered" evidence="10">
    <location>
        <begin position="466"/>
        <end position="488"/>
    </location>
</feature>
<dbReference type="PANTHER" id="PTHR43298:SF2">
    <property type="entry name" value="FMN_FAD EXPORTER YEEO-RELATED"/>
    <property type="match status" value="1"/>
</dbReference>
<evidence type="ECO:0000256" key="2">
    <source>
        <dbReference type="ARBA" id="ARBA00022448"/>
    </source>
</evidence>
<keyword evidence="2" id="KW-0813">Transport</keyword>
<evidence type="ECO:0000256" key="8">
    <source>
        <dbReference type="ARBA" id="ARBA00023136"/>
    </source>
</evidence>
<feature type="transmembrane region" description="Helical" evidence="11">
    <location>
        <begin position="49"/>
        <end position="71"/>
    </location>
</feature>
<name>A0ABD5X6D4_9EURY</name>
<sequence length="488" mass="51727">MTTGAIAPKLLALSLPLVLGNLLQTAYNLADIFWVGRLNSDAVAGVSLMFPLSWMFVSTAMGLTAATIALVSQHVGADNRRKADHIVAQTLLLALGVSLVLATLGYTFRHDLLTLMGAKDGVFDAALQYIEVIFLVLPFTFLFFAFRASLQGAGDTMTAMWLVFLSAGLNVLIDPFFILGWGPFPAMGTSGAAWATFISRAFATVVGIAILLDGRFGVKLYLRDLVPDLAILRKLVGIGYPATLDGWARSFASVTMAAFVTPFGTAAVAAYGIGVRLMSVSWSVAGAVGQATSTGVGQNLGAGTPDRASTVTWVATAGTMVFLFVAGGICVLFPDFLIGLFDDNPDTVAEGRTFLRIVAPFWALFGGTMVIQGAFRGAGQTKVAMGLSFLARWVFRIPVALALAFAFTVPIPILGIEFRALDIGIVGIWVSYAIGASITFVMAAAWFRLGRWTEGVIDDDESEVVGDTVSKTVPDSERQTDSGPNIDD</sequence>
<feature type="transmembrane region" description="Helical" evidence="11">
    <location>
        <begin position="313"/>
        <end position="341"/>
    </location>
</feature>
<gene>
    <name evidence="12" type="ORF">ACFQJ7_00475</name>
</gene>
<dbReference type="RefSeq" id="WP_267637769.1">
    <property type="nucleotide sequence ID" value="NZ_JAODIY010000010.1"/>
</dbReference>
<protein>
    <recommendedName>
        <fullName evidence="9">Multidrug-efflux transporter</fullName>
    </recommendedName>
</protein>
<dbReference type="AlphaFoldDB" id="A0ABD5X6D4"/>
<evidence type="ECO:0000256" key="9">
    <source>
        <dbReference type="ARBA" id="ARBA00031636"/>
    </source>
</evidence>
<evidence type="ECO:0000256" key="5">
    <source>
        <dbReference type="ARBA" id="ARBA00022692"/>
    </source>
</evidence>
<keyword evidence="5 11" id="KW-0812">Transmembrane</keyword>
<evidence type="ECO:0000256" key="4">
    <source>
        <dbReference type="ARBA" id="ARBA00022475"/>
    </source>
</evidence>
<comment type="subcellular location">
    <subcellularLocation>
        <location evidence="1">Cell membrane</location>
        <topology evidence="1">Multi-pass membrane protein</topology>
    </subcellularLocation>
</comment>
<dbReference type="GO" id="GO:0015297">
    <property type="term" value="F:antiporter activity"/>
    <property type="evidence" value="ECO:0007669"/>
    <property type="project" value="UniProtKB-KW"/>
</dbReference>
<feature type="transmembrane region" description="Helical" evidence="11">
    <location>
        <begin position="158"/>
        <end position="179"/>
    </location>
</feature>
<dbReference type="InterPro" id="IPR002528">
    <property type="entry name" value="MATE_fam"/>
</dbReference>
<dbReference type="InterPro" id="IPR050222">
    <property type="entry name" value="MATE_MdtK"/>
</dbReference>
<dbReference type="EMBL" id="JBHSZQ010000001">
    <property type="protein sequence ID" value="MFC7124518.1"/>
    <property type="molecule type" value="Genomic_DNA"/>
</dbReference>
<dbReference type="Pfam" id="PF01554">
    <property type="entry name" value="MatE"/>
    <property type="match status" value="2"/>
</dbReference>
<feature type="transmembrane region" description="Helical" evidence="11">
    <location>
        <begin position="126"/>
        <end position="146"/>
    </location>
</feature>